<dbReference type="RefSeq" id="WP_343935117.1">
    <property type="nucleotide sequence ID" value="NZ_BAAABU010000007.1"/>
</dbReference>
<feature type="region of interest" description="Disordered" evidence="1">
    <location>
        <begin position="158"/>
        <end position="179"/>
    </location>
</feature>
<accession>A0ABP3DPT5</accession>
<dbReference type="Proteomes" id="UP001500416">
    <property type="component" value="Unassembled WGS sequence"/>
</dbReference>
<evidence type="ECO:0000256" key="1">
    <source>
        <dbReference type="SAM" id="MobiDB-lite"/>
    </source>
</evidence>
<name>A0ABP3DPT5_9PSEU</name>
<organism evidence="2 3">
    <name type="scientific">Saccharothrix mutabilis subsp. mutabilis</name>
    <dbReference type="NCBI Taxonomy" id="66855"/>
    <lineage>
        <taxon>Bacteria</taxon>
        <taxon>Bacillati</taxon>
        <taxon>Actinomycetota</taxon>
        <taxon>Actinomycetes</taxon>
        <taxon>Pseudonocardiales</taxon>
        <taxon>Pseudonocardiaceae</taxon>
        <taxon>Saccharothrix</taxon>
    </lineage>
</organism>
<evidence type="ECO:0000313" key="2">
    <source>
        <dbReference type="EMBL" id="GAA0234969.1"/>
    </source>
</evidence>
<gene>
    <name evidence="2" type="ORF">GCM10010492_37370</name>
</gene>
<comment type="caution">
    <text evidence="2">The sequence shown here is derived from an EMBL/GenBank/DDBJ whole genome shotgun (WGS) entry which is preliminary data.</text>
</comment>
<evidence type="ECO:0000313" key="3">
    <source>
        <dbReference type="Proteomes" id="UP001500416"/>
    </source>
</evidence>
<protein>
    <submittedName>
        <fullName evidence="2">Uncharacterized protein</fullName>
    </submittedName>
</protein>
<proteinExistence type="predicted"/>
<sequence length="179" mass="18259">MPGVTPVALGAPERTAAELVEVLRRIKGVRDPGLEVSAVQAADLAHRHGAALLAVVEHPRADPALLVAAVVPGERVPDDRVGLGLDGAAVLDVTEGVTATGYPVVIIERASAVGAQLQVVVRAGRTAVVFTLHSPTGRGWLDVSEVAGRFVSGIEFSGSGTASASRPRPGGTSARSGRR</sequence>
<dbReference type="EMBL" id="BAAABU010000007">
    <property type="protein sequence ID" value="GAA0234969.1"/>
    <property type="molecule type" value="Genomic_DNA"/>
</dbReference>
<reference evidence="3" key="1">
    <citation type="journal article" date="2019" name="Int. J. Syst. Evol. Microbiol.">
        <title>The Global Catalogue of Microorganisms (GCM) 10K type strain sequencing project: providing services to taxonomists for standard genome sequencing and annotation.</title>
        <authorList>
            <consortium name="The Broad Institute Genomics Platform"/>
            <consortium name="The Broad Institute Genome Sequencing Center for Infectious Disease"/>
            <person name="Wu L."/>
            <person name="Ma J."/>
        </authorList>
    </citation>
    <scope>NUCLEOTIDE SEQUENCE [LARGE SCALE GENOMIC DNA]</scope>
    <source>
        <strain evidence="3">JCM 3380</strain>
    </source>
</reference>
<keyword evidence="3" id="KW-1185">Reference proteome</keyword>